<dbReference type="EMBL" id="JAUCMV010000003">
    <property type="protein sequence ID" value="KAK0412513.1"/>
    <property type="molecule type" value="Genomic_DNA"/>
</dbReference>
<organism evidence="2 3">
    <name type="scientific">Steinernema hermaphroditum</name>
    <dbReference type="NCBI Taxonomy" id="289476"/>
    <lineage>
        <taxon>Eukaryota</taxon>
        <taxon>Metazoa</taxon>
        <taxon>Ecdysozoa</taxon>
        <taxon>Nematoda</taxon>
        <taxon>Chromadorea</taxon>
        <taxon>Rhabditida</taxon>
        <taxon>Tylenchina</taxon>
        <taxon>Panagrolaimomorpha</taxon>
        <taxon>Strongyloidoidea</taxon>
        <taxon>Steinernematidae</taxon>
        <taxon>Steinernema</taxon>
    </lineage>
</organism>
<evidence type="ECO:0000313" key="3">
    <source>
        <dbReference type="Proteomes" id="UP001175271"/>
    </source>
</evidence>
<reference evidence="2" key="1">
    <citation type="submission" date="2023-06" db="EMBL/GenBank/DDBJ databases">
        <title>Genomic analysis of the entomopathogenic nematode Steinernema hermaphroditum.</title>
        <authorList>
            <person name="Schwarz E.M."/>
            <person name="Heppert J.K."/>
            <person name="Baniya A."/>
            <person name="Schwartz H.T."/>
            <person name="Tan C.-H."/>
            <person name="Antoshechkin I."/>
            <person name="Sternberg P.W."/>
            <person name="Goodrich-Blair H."/>
            <person name="Dillman A.R."/>
        </authorList>
    </citation>
    <scope>NUCLEOTIDE SEQUENCE</scope>
    <source>
        <strain evidence="2">PS9179</strain>
        <tissue evidence="2">Whole animal</tissue>
    </source>
</reference>
<evidence type="ECO:0000256" key="1">
    <source>
        <dbReference type="SAM" id="Phobius"/>
    </source>
</evidence>
<dbReference type="AlphaFoldDB" id="A0AA39HX17"/>
<proteinExistence type="predicted"/>
<sequence length="246" mass="28512">MLPKCEALGKRSGARFHLLILISALSFSFRLVLSLHSDSFFSHESGLFAGLRDDFTIRYDSNAFGDYRASINWTKFNIAIVPFLEGKTFEYGIIDLSDATSKIDCDSNVPFQRFLQRTKEIHTFYLQSMIEIWDSAENVHELQKPAVFTTKNRKIYEFWTETLKSGHPHIFQKCLQWMDHHYESKRLAAFLHELYVSKNSALRRACLLEIRDSDYGTLVGSMFALLLILFAIGVFFVILCHYCCVF</sequence>
<dbReference type="Proteomes" id="UP001175271">
    <property type="component" value="Unassembled WGS sequence"/>
</dbReference>
<gene>
    <name evidence="2" type="ORF">QR680_006255</name>
</gene>
<keyword evidence="1" id="KW-1133">Transmembrane helix</keyword>
<evidence type="ECO:0000313" key="2">
    <source>
        <dbReference type="EMBL" id="KAK0412513.1"/>
    </source>
</evidence>
<keyword evidence="1" id="KW-0472">Membrane</keyword>
<keyword evidence="3" id="KW-1185">Reference proteome</keyword>
<comment type="caution">
    <text evidence="2">The sequence shown here is derived from an EMBL/GenBank/DDBJ whole genome shotgun (WGS) entry which is preliminary data.</text>
</comment>
<keyword evidence="1" id="KW-0812">Transmembrane</keyword>
<protein>
    <submittedName>
        <fullName evidence="2">Uncharacterized protein</fullName>
    </submittedName>
</protein>
<accession>A0AA39HX17</accession>
<feature type="transmembrane region" description="Helical" evidence="1">
    <location>
        <begin position="222"/>
        <end position="245"/>
    </location>
</feature>
<name>A0AA39HX17_9BILA</name>